<proteinExistence type="predicted"/>
<organism evidence="2 3">
    <name type="scientific">Streptomyces fulvorobeus</name>
    <dbReference type="NCBI Taxonomy" id="284028"/>
    <lineage>
        <taxon>Bacteria</taxon>
        <taxon>Bacillati</taxon>
        <taxon>Actinomycetota</taxon>
        <taxon>Actinomycetes</taxon>
        <taxon>Kitasatosporales</taxon>
        <taxon>Streptomycetaceae</taxon>
        <taxon>Streptomyces</taxon>
    </lineage>
</organism>
<evidence type="ECO:0000256" key="1">
    <source>
        <dbReference type="SAM" id="MobiDB-lite"/>
    </source>
</evidence>
<dbReference type="AlphaFoldDB" id="A0A7Y9HFQ1"/>
<comment type="caution">
    <text evidence="2">The sequence shown here is derived from an EMBL/GenBank/DDBJ whole genome shotgun (WGS) entry which is preliminary data.</text>
</comment>
<accession>A0A7Y9HFQ1</accession>
<dbReference type="Proteomes" id="UP000530403">
    <property type="component" value="Unassembled WGS sequence"/>
</dbReference>
<name>A0A7Y9HFQ1_9ACTN</name>
<gene>
    <name evidence="2" type="ORF">HEB29_004413</name>
</gene>
<evidence type="ECO:0000313" key="3">
    <source>
        <dbReference type="Proteomes" id="UP000530403"/>
    </source>
</evidence>
<dbReference type="EMBL" id="JACCCF010000001">
    <property type="protein sequence ID" value="NYE43402.1"/>
    <property type="molecule type" value="Genomic_DNA"/>
</dbReference>
<feature type="region of interest" description="Disordered" evidence="1">
    <location>
        <begin position="1"/>
        <end position="32"/>
    </location>
</feature>
<evidence type="ECO:0000313" key="2">
    <source>
        <dbReference type="EMBL" id="NYE43402.1"/>
    </source>
</evidence>
<protein>
    <submittedName>
        <fullName evidence="2">Uncharacterized protein</fullName>
    </submittedName>
</protein>
<sequence length="32" mass="3139">MTVAGDVPAGIDGTLSHLVEGDDASHYTPAAA</sequence>
<reference evidence="2 3" key="1">
    <citation type="submission" date="2020-07" db="EMBL/GenBank/DDBJ databases">
        <title>Sequencing the genomes of 1000 actinobacteria strains.</title>
        <authorList>
            <person name="Klenk H.-P."/>
        </authorList>
    </citation>
    <scope>NUCLEOTIDE SEQUENCE [LARGE SCALE GENOMIC DNA]</scope>
    <source>
        <strain evidence="2 3">DSM 41455</strain>
    </source>
</reference>